<feature type="domain" description="O-methyltransferase dimerisation" evidence="2">
    <location>
        <begin position="16"/>
        <end position="90"/>
    </location>
</feature>
<dbReference type="Proteomes" id="UP000254869">
    <property type="component" value="Unassembled WGS sequence"/>
</dbReference>
<dbReference type="InterPro" id="IPR036390">
    <property type="entry name" value="WH_DNA-bd_sf"/>
</dbReference>
<dbReference type="Pfam" id="PF08100">
    <property type="entry name" value="Dimerisation"/>
    <property type="match status" value="1"/>
</dbReference>
<comment type="caution">
    <text evidence="3">The sequence shown here is derived from an EMBL/GenBank/DDBJ whole genome shotgun (WGS) entry which is preliminary data.</text>
</comment>
<accession>A0A370I1K6</accession>
<keyword evidence="3" id="KW-0489">Methyltransferase</keyword>
<dbReference type="GO" id="GO:0008168">
    <property type="term" value="F:methyltransferase activity"/>
    <property type="evidence" value="ECO:0007669"/>
    <property type="project" value="UniProtKB-KW"/>
</dbReference>
<keyword evidence="4" id="KW-1185">Reference proteome</keyword>
<sequence length="110" mass="11847">MAETVAGPPPSAVMVQLLGGFQVSKAVYVVAELVVATILEQEGPKTIAELAERTGMRCEPLHRLVRSLAPLGVFTTDGDYVTVTPIGATLSEKHPRSLRSRPPRPRQRAC</sequence>
<dbReference type="EMBL" id="QQBC01000009">
    <property type="protein sequence ID" value="RDI64061.1"/>
    <property type="molecule type" value="Genomic_DNA"/>
</dbReference>
<gene>
    <name evidence="3" type="ORF">DFR76_109402</name>
</gene>
<dbReference type="InterPro" id="IPR012967">
    <property type="entry name" value="COMT_dimerisation"/>
</dbReference>
<proteinExistence type="predicted"/>
<dbReference type="GO" id="GO:0046983">
    <property type="term" value="F:protein dimerization activity"/>
    <property type="evidence" value="ECO:0007669"/>
    <property type="project" value="InterPro"/>
</dbReference>
<dbReference type="AlphaFoldDB" id="A0A370I1K6"/>
<feature type="compositionally biased region" description="Basic residues" evidence="1">
    <location>
        <begin position="96"/>
        <end position="110"/>
    </location>
</feature>
<feature type="region of interest" description="Disordered" evidence="1">
    <location>
        <begin position="91"/>
        <end position="110"/>
    </location>
</feature>
<name>A0A370I1K6_9NOCA</name>
<dbReference type="Gene3D" id="1.10.10.10">
    <property type="entry name" value="Winged helix-like DNA-binding domain superfamily/Winged helix DNA-binding domain"/>
    <property type="match status" value="1"/>
</dbReference>
<dbReference type="RefSeq" id="WP_067998843.1">
    <property type="nucleotide sequence ID" value="NZ_QQBC01000009.1"/>
</dbReference>
<dbReference type="STRING" id="1210086.GCA_001613105_03479"/>
<protein>
    <submittedName>
        <fullName evidence="3">Methyltransferase family protein</fullName>
    </submittedName>
</protein>
<evidence type="ECO:0000256" key="1">
    <source>
        <dbReference type="SAM" id="MobiDB-lite"/>
    </source>
</evidence>
<evidence type="ECO:0000313" key="3">
    <source>
        <dbReference type="EMBL" id="RDI64061.1"/>
    </source>
</evidence>
<dbReference type="GO" id="GO:0032259">
    <property type="term" value="P:methylation"/>
    <property type="evidence" value="ECO:0007669"/>
    <property type="project" value="UniProtKB-KW"/>
</dbReference>
<keyword evidence="3" id="KW-0808">Transferase</keyword>
<organism evidence="3 4">
    <name type="scientific">Nocardia pseudobrasiliensis</name>
    <dbReference type="NCBI Taxonomy" id="45979"/>
    <lineage>
        <taxon>Bacteria</taxon>
        <taxon>Bacillati</taxon>
        <taxon>Actinomycetota</taxon>
        <taxon>Actinomycetes</taxon>
        <taxon>Mycobacteriales</taxon>
        <taxon>Nocardiaceae</taxon>
        <taxon>Nocardia</taxon>
    </lineage>
</organism>
<reference evidence="3 4" key="1">
    <citation type="submission" date="2018-07" db="EMBL/GenBank/DDBJ databases">
        <title>Genomic Encyclopedia of Type Strains, Phase IV (KMG-IV): sequencing the most valuable type-strain genomes for metagenomic binning, comparative biology and taxonomic classification.</title>
        <authorList>
            <person name="Goeker M."/>
        </authorList>
    </citation>
    <scope>NUCLEOTIDE SEQUENCE [LARGE SCALE GENOMIC DNA]</scope>
    <source>
        <strain evidence="3 4">DSM 44290</strain>
    </source>
</reference>
<dbReference type="SUPFAM" id="SSF46785">
    <property type="entry name" value="Winged helix' DNA-binding domain"/>
    <property type="match status" value="1"/>
</dbReference>
<evidence type="ECO:0000313" key="4">
    <source>
        <dbReference type="Proteomes" id="UP000254869"/>
    </source>
</evidence>
<evidence type="ECO:0000259" key="2">
    <source>
        <dbReference type="Pfam" id="PF08100"/>
    </source>
</evidence>
<dbReference type="PROSITE" id="PS51683">
    <property type="entry name" value="SAM_OMT_II"/>
    <property type="match status" value="1"/>
</dbReference>
<dbReference type="InterPro" id="IPR016461">
    <property type="entry name" value="COMT-like"/>
</dbReference>
<dbReference type="InterPro" id="IPR036388">
    <property type="entry name" value="WH-like_DNA-bd_sf"/>
</dbReference>